<name>A0AAE0KVY8_9CHLO</name>
<dbReference type="Pfam" id="PF08164">
    <property type="entry name" value="TRAUB"/>
    <property type="match status" value="1"/>
</dbReference>
<evidence type="ECO:0000313" key="2">
    <source>
        <dbReference type="EMBL" id="KAK3262489.1"/>
    </source>
</evidence>
<gene>
    <name evidence="2" type="ORF">CYMTET_28657</name>
</gene>
<accession>A0AAE0KVY8</accession>
<organism evidence="2 3">
    <name type="scientific">Cymbomonas tetramitiformis</name>
    <dbReference type="NCBI Taxonomy" id="36881"/>
    <lineage>
        <taxon>Eukaryota</taxon>
        <taxon>Viridiplantae</taxon>
        <taxon>Chlorophyta</taxon>
        <taxon>Pyramimonadophyceae</taxon>
        <taxon>Pyramimonadales</taxon>
        <taxon>Pyramimonadaceae</taxon>
        <taxon>Cymbomonas</taxon>
    </lineage>
</organism>
<feature type="domain" description="Apoptosis-antagonizing transcription factor C-terminal" evidence="1">
    <location>
        <begin position="158"/>
        <end position="213"/>
    </location>
</feature>
<evidence type="ECO:0000313" key="3">
    <source>
        <dbReference type="Proteomes" id="UP001190700"/>
    </source>
</evidence>
<feature type="non-terminal residue" evidence="2">
    <location>
        <position position="1"/>
    </location>
</feature>
<dbReference type="GO" id="GO:0005730">
    <property type="term" value="C:nucleolus"/>
    <property type="evidence" value="ECO:0007669"/>
    <property type="project" value="TreeGrafter"/>
</dbReference>
<keyword evidence="3" id="KW-1185">Reference proteome</keyword>
<dbReference type="InterPro" id="IPR012617">
    <property type="entry name" value="AATF_C"/>
</dbReference>
<dbReference type="AlphaFoldDB" id="A0AAE0KVY8"/>
<dbReference type="Proteomes" id="UP001190700">
    <property type="component" value="Unassembled WGS sequence"/>
</dbReference>
<sequence length="236" mass="26541">EPMRFSVALGTRLERWREGGDLARAPVHYMNRLSNGGCGRSDRGLDETWEVMEKMHQVMMPYCMSSLDMWHRKSFLATGSGAASTKSQLQALNQSITSQVAMALRNPERLLQRSRVPVRALPRRPCDPEAVVPPTSANVLEETEDMRDEDTYDDTEFYLQLLKELVDGGGAGDGSQLAGRVKRRKTVDRRASKGRKIRYDIQEKLVNFMAPELRDIPLMAKPLIASKLFGATSIQS</sequence>
<dbReference type="PANTHER" id="PTHR15565:SF0">
    <property type="entry name" value="PROTEIN AATF"/>
    <property type="match status" value="1"/>
</dbReference>
<proteinExistence type="predicted"/>
<dbReference type="InterPro" id="IPR039223">
    <property type="entry name" value="AATF/Bfr2"/>
</dbReference>
<dbReference type="EMBL" id="LGRX02016152">
    <property type="protein sequence ID" value="KAK3262489.1"/>
    <property type="molecule type" value="Genomic_DNA"/>
</dbReference>
<evidence type="ECO:0000259" key="1">
    <source>
        <dbReference type="Pfam" id="PF08164"/>
    </source>
</evidence>
<reference evidence="2 3" key="1">
    <citation type="journal article" date="2015" name="Genome Biol. Evol.">
        <title>Comparative Genomics of a Bacterivorous Green Alga Reveals Evolutionary Causalities and Consequences of Phago-Mixotrophic Mode of Nutrition.</title>
        <authorList>
            <person name="Burns J.A."/>
            <person name="Paasch A."/>
            <person name="Narechania A."/>
            <person name="Kim E."/>
        </authorList>
    </citation>
    <scope>NUCLEOTIDE SEQUENCE [LARGE SCALE GENOMIC DNA]</scope>
    <source>
        <strain evidence="2 3">PLY_AMNH</strain>
    </source>
</reference>
<dbReference type="PANTHER" id="PTHR15565">
    <property type="entry name" value="AATF PROTEIN APOPTOSIS ANTAGONIZING TRANSCRIPTION FACTOR"/>
    <property type="match status" value="1"/>
</dbReference>
<protein>
    <recommendedName>
        <fullName evidence="1">Apoptosis-antagonizing transcription factor C-terminal domain-containing protein</fullName>
    </recommendedName>
</protein>
<comment type="caution">
    <text evidence="2">The sequence shown here is derived from an EMBL/GenBank/DDBJ whole genome shotgun (WGS) entry which is preliminary data.</text>
</comment>